<evidence type="ECO:0000313" key="6">
    <source>
        <dbReference type="EMBL" id="ANS32354.1"/>
    </source>
</evidence>
<evidence type="ECO:0000313" key="7">
    <source>
        <dbReference type="Proteomes" id="UP000186108"/>
    </source>
</evidence>
<name>A0A1B1KI21_RHOOP</name>
<dbReference type="GO" id="GO:0003677">
    <property type="term" value="F:DNA binding"/>
    <property type="evidence" value="ECO:0007669"/>
    <property type="project" value="UniProtKB-UniRule"/>
</dbReference>
<dbReference type="Gene3D" id="1.10.443.10">
    <property type="entry name" value="Intergrase catalytic core"/>
    <property type="match status" value="1"/>
</dbReference>
<dbReference type="InterPro" id="IPR013762">
    <property type="entry name" value="Integrase-like_cat_sf"/>
</dbReference>
<dbReference type="InterPro" id="IPR011010">
    <property type="entry name" value="DNA_brk_join_enz"/>
</dbReference>
<dbReference type="EMBL" id="CP009112">
    <property type="protein sequence ID" value="ANS32261.1"/>
    <property type="molecule type" value="Genomic_DNA"/>
</dbReference>
<sequence length="377" mass="41440">MVPRIRRIPRSAGCAHPRGLPASPAGGDTYRESGCRTHRHPASRATSRPGRGALARALETYFVDSRLTLTLDVAGQAATERRARRVAEVPVGFRPIAAAFDRHQLQSRDRARRAGTKPRSDRTLEINLAAVRDLARYLIEYRPGITDPTLVGVGDVESFLATITNPSNRARHLHALRVFFRFARHARHILADPTRGLNANSNIAFHGHVLDPARQRDLFRRWTSGATELHPHEPKIGLLGLLHGASVAELRSLRVDDIDLTAATVVLSRRPQPTPLDPATTTALRRCLQYRDTHHHTSPYLLVNQKSKTTGGPVSIDYIARTLVPAQVAVATLRATRLAQLVAVMDPVLVAAAFGIRRGAVLHYLGDTVDATRLPNP</sequence>
<dbReference type="AlphaFoldDB" id="A0A1B1KI21"/>
<protein>
    <recommendedName>
        <fullName evidence="4">Core-binding (CB) domain-containing protein</fullName>
    </recommendedName>
</protein>
<evidence type="ECO:0000256" key="1">
    <source>
        <dbReference type="ARBA" id="ARBA00023172"/>
    </source>
</evidence>
<feature type="domain" description="Core-binding (CB)" evidence="4">
    <location>
        <begin position="91"/>
        <end position="184"/>
    </location>
</feature>
<evidence type="ECO:0000256" key="2">
    <source>
        <dbReference type="PROSITE-ProRule" id="PRU01248"/>
    </source>
</evidence>
<accession>A0A1B1KI21</accession>
<reference evidence="5 7" key="1">
    <citation type="submission" date="2014-07" db="EMBL/GenBank/DDBJ databases">
        <authorList>
            <person name="Zhang J.E."/>
            <person name="Yang H."/>
            <person name="Guo J."/>
            <person name="Deng Z."/>
            <person name="Luo H."/>
            <person name="Luo M."/>
            <person name="Zhao B."/>
        </authorList>
    </citation>
    <scope>NUCLEOTIDE SEQUENCE [LARGE SCALE GENOMIC DNA]</scope>
    <source>
        <strain evidence="5 7">1CP</strain>
        <plasmid evidence="7">Plasmid pr1cp1</plasmid>
        <plasmid evidence="5">pR1CP1</plasmid>
    </source>
</reference>
<geneLocation type="plasmid" evidence="7">
    <name>pr1cp1</name>
</geneLocation>
<evidence type="ECO:0000256" key="3">
    <source>
        <dbReference type="SAM" id="MobiDB-lite"/>
    </source>
</evidence>
<dbReference type="EMBL" id="CP009112">
    <property type="protein sequence ID" value="ANS32354.1"/>
    <property type="molecule type" value="Genomic_DNA"/>
</dbReference>
<keyword evidence="5" id="KW-0614">Plasmid</keyword>
<dbReference type="PROSITE" id="PS51900">
    <property type="entry name" value="CB"/>
    <property type="match status" value="1"/>
</dbReference>
<dbReference type="GO" id="GO:0006310">
    <property type="term" value="P:DNA recombination"/>
    <property type="evidence" value="ECO:0007669"/>
    <property type="project" value="UniProtKB-KW"/>
</dbReference>
<dbReference type="GO" id="GO:0015074">
    <property type="term" value="P:DNA integration"/>
    <property type="evidence" value="ECO:0007669"/>
    <property type="project" value="InterPro"/>
</dbReference>
<evidence type="ECO:0000313" key="5">
    <source>
        <dbReference type="EMBL" id="ANS32261.1"/>
    </source>
</evidence>
<feature type="region of interest" description="Disordered" evidence="3">
    <location>
        <begin position="1"/>
        <end position="50"/>
    </location>
</feature>
<dbReference type="SUPFAM" id="SSF56349">
    <property type="entry name" value="DNA breaking-rejoining enzymes"/>
    <property type="match status" value="1"/>
</dbReference>
<gene>
    <name evidence="5" type="ORF">R1CP_38325</name>
    <name evidence="6" type="ORF">R1CP_38830</name>
</gene>
<dbReference type="Proteomes" id="UP000186108">
    <property type="component" value="Plasmid pR1CP1"/>
</dbReference>
<geneLocation type="plasmid" evidence="5">
    <name>pR1CP1</name>
</geneLocation>
<proteinExistence type="predicted"/>
<organism evidence="5 7">
    <name type="scientific">Rhodococcus opacus</name>
    <name type="common">Nocardia opaca</name>
    <dbReference type="NCBI Taxonomy" id="37919"/>
    <lineage>
        <taxon>Bacteria</taxon>
        <taxon>Bacillati</taxon>
        <taxon>Actinomycetota</taxon>
        <taxon>Actinomycetes</taxon>
        <taxon>Mycobacteriales</taxon>
        <taxon>Nocardiaceae</taxon>
        <taxon>Rhodococcus</taxon>
    </lineage>
</organism>
<keyword evidence="1" id="KW-0233">DNA recombination</keyword>
<keyword evidence="2" id="KW-0238">DNA-binding</keyword>
<dbReference type="InterPro" id="IPR044068">
    <property type="entry name" value="CB"/>
</dbReference>
<evidence type="ECO:0000259" key="4">
    <source>
        <dbReference type="PROSITE" id="PS51900"/>
    </source>
</evidence>
<dbReference type="PATRIC" id="fig|37919.13.peg.8073"/>